<dbReference type="Proteomes" id="UP000827092">
    <property type="component" value="Unassembled WGS sequence"/>
</dbReference>
<name>A0AAV6URC5_9ARAC</name>
<organism evidence="1 2">
    <name type="scientific">Oedothorax gibbosus</name>
    <dbReference type="NCBI Taxonomy" id="931172"/>
    <lineage>
        <taxon>Eukaryota</taxon>
        <taxon>Metazoa</taxon>
        <taxon>Ecdysozoa</taxon>
        <taxon>Arthropoda</taxon>
        <taxon>Chelicerata</taxon>
        <taxon>Arachnida</taxon>
        <taxon>Araneae</taxon>
        <taxon>Araneomorphae</taxon>
        <taxon>Entelegynae</taxon>
        <taxon>Araneoidea</taxon>
        <taxon>Linyphiidae</taxon>
        <taxon>Erigoninae</taxon>
        <taxon>Oedothorax</taxon>
    </lineage>
</organism>
<comment type="caution">
    <text evidence="1">The sequence shown here is derived from an EMBL/GenBank/DDBJ whole genome shotgun (WGS) entry which is preliminary data.</text>
</comment>
<reference evidence="1 2" key="1">
    <citation type="journal article" date="2022" name="Nat. Ecol. Evol.">
        <title>A masculinizing supergene underlies an exaggerated male reproductive morph in a spider.</title>
        <authorList>
            <person name="Hendrickx F."/>
            <person name="De Corte Z."/>
            <person name="Sonet G."/>
            <person name="Van Belleghem S.M."/>
            <person name="Kostlbacher S."/>
            <person name="Vangestel C."/>
        </authorList>
    </citation>
    <scope>NUCLEOTIDE SEQUENCE [LARGE SCALE GENOMIC DNA]</scope>
    <source>
        <strain evidence="1">W744_W776</strain>
    </source>
</reference>
<protein>
    <submittedName>
        <fullName evidence="1">Uncharacterized protein</fullName>
    </submittedName>
</protein>
<keyword evidence="2" id="KW-1185">Reference proteome</keyword>
<evidence type="ECO:0000313" key="1">
    <source>
        <dbReference type="EMBL" id="KAG8186805.1"/>
    </source>
</evidence>
<accession>A0AAV6URC5</accession>
<gene>
    <name evidence="1" type="ORF">JTE90_020483</name>
</gene>
<evidence type="ECO:0000313" key="2">
    <source>
        <dbReference type="Proteomes" id="UP000827092"/>
    </source>
</evidence>
<proteinExistence type="predicted"/>
<dbReference type="EMBL" id="JAFNEN010000288">
    <property type="protein sequence ID" value="KAG8186805.1"/>
    <property type="molecule type" value="Genomic_DNA"/>
</dbReference>
<sequence length="70" mass="7272">MHKLKGLFRVCIKAFGGSVTGSSHPPYSKSTVPDPGGLSVGVGVRDLLGALHFGGSVRDGSEFAETVERD</sequence>
<dbReference type="AlphaFoldDB" id="A0AAV6URC5"/>